<feature type="domain" description="N-acetyltransferase" evidence="2">
    <location>
        <begin position="79"/>
        <end position="235"/>
    </location>
</feature>
<reference evidence="3 4" key="1">
    <citation type="submission" date="2019-04" db="EMBL/GenBank/DDBJ databases">
        <authorList>
            <person name="Feng G."/>
            <person name="Zhang J."/>
            <person name="Zhu H."/>
        </authorList>
    </citation>
    <scope>NUCLEOTIDE SEQUENCE [LARGE SCALE GENOMIC DNA]</scope>
    <source>
        <strain evidence="3 4">JCM 31653</strain>
    </source>
</reference>
<dbReference type="Proteomes" id="UP000297549">
    <property type="component" value="Unassembled WGS sequence"/>
</dbReference>
<dbReference type="InterPro" id="IPR000182">
    <property type="entry name" value="GNAT_dom"/>
</dbReference>
<dbReference type="GO" id="GO:0016747">
    <property type="term" value="F:acyltransferase activity, transferring groups other than amino-acyl groups"/>
    <property type="evidence" value="ECO:0007669"/>
    <property type="project" value="InterPro"/>
</dbReference>
<accession>A0A4Z0PU88</accession>
<name>A0A4Z0PU88_9BACT</name>
<dbReference type="Gene3D" id="3.40.630.30">
    <property type="match status" value="1"/>
</dbReference>
<dbReference type="PROSITE" id="PS51186">
    <property type="entry name" value="GNAT"/>
    <property type="match status" value="1"/>
</dbReference>
<dbReference type="AlphaFoldDB" id="A0A4Z0PU88"/>
<protein>
    <submittedName>
        <fullName evidence="3">N-acetyltransferase</fullName>
    </submittedName>
</protein>
<dbReference type="PANTHER" id="PTHR43792">
    <property type="entry name" value="GNAT FAMILY, PUTATIVE (AFU_ORTHOLOGUE AFUA_3G00765)-RELATED-RELATED"/>
    <property type="match status" value="1"/>
</dbReference>
<evidence type="ECO:0000259" key="2">
    <source>
        <dbReference type="PROSITE" id="PS51186"/>
    </source>
</evidence>
<dbReference type="InterPro" id="IPR016181">
    <property type="entry name" value="Acyl_CoA_acyltransferase"/>
</dbReference>
<dbReference type="SUPFAM" id="SSF55729">
    <property type="entry name" value="Acyl-CoA N-acyltransferases (Nat)"/>
    <property type="match status" value="1"/>
</dbReference>
<evidence type="ECO:0000313" key="4">
    <source>
        <dbReference type="Proteomes" id="UP000297549"/>
    </source>
</evidence>
<feature type="compositionally biased region" description="Gly residues" evidence="1">
    <location>
        <begin position="1"/>
        <end position="10"/>
    </location>
</feature>
<dbReference type="InterPro" id="IPR051531">
    <property type="entry name" value="N-acetyltransferase"/>
</dbReference>
<organism evidence="3 4">
    <name type="scientific">Hymenobacter aquaticus</name>
    <dbReference type="NCBI Taxonomy" id="1867101"/>
    <lineage>
        <taxon>Bacteria</taxon>
        <taxon>Pseudomonadati</taxon>
        <taxon>Bacteroidota</taxon>
        <taxon>Cytophagia</taxon>
        <taxon>Cytophagales</taxon>
        <taxon>Hymenobacteraceae</taxon>
        <taxon>Hymenobacter</taxon>
    </lineage>
</organism>
<evidence type="ECO:0000256" key="1">
    <source>
        <dbReference type="SAM" id="MobiDB-lite"/>
    </source>
</evidence>
<dbReference type="OrthoDB" id="9811523at2"/>
<proteinExistence type="predicted"/>
<gene>
    <name evidence="3" type="ORF">E5K00_13365</name>
</gene>
<feature type="region of interest" description="Disordered" evidence="1">
    <location>
        <begin position="1"/>
        <end position="36"/>
    </location>
</feature>
<dbReference type="PANTHER" id="PTHR43792:SF13">
    <property type="entry name" value="ACETYLTRANSFERASE"/>
    <property type="match status" value="1"/>
</dbReference>
<keyword evidence="3" id="KW-0808">Transferase</keyword>
<dbReference type="Pfam" id="PF13302">
    <property type="entry name" value="Acetyltransf_3"/>
    <property type="match status" value="1"/>
</dbReference>
<dbReference type="CDD" id="cd04301">
    <property type="entry name" value="NAT_SF"/>
    <property type="match status" value="1"/>
</dbReference>
<dbReference type="EMBL" id="SRLC01000002">
    <property type="protein sequence ID" value="TGE21277.1"/>
    <property type="molecule type" value="Genomic_DNA"/>
</dbReference>
<sequence>MGKAGNGGGQHPVLPRFPNRAPASRRGAVRCGPPQRTAGRADAAVIFVCRPPQAVYPAMIPLITHTPRLTLIAASRALLTAELHKPRYFPILLGAAMPTDWPPGAYDEATMHHFLDKLTAGGRTAAGWYGWYALLKATDTTPVTLVGAGGFLGPPDAAGTAEINYSIATDWRRQGLATELVAGLVQQAEQTGMVRQLVAHTLPHEPAAEEVLRRNGFALAGLAPDGRLRFERTVEPTPAGA</sequence>
<comment type="caution">
    <text evidence="3">The sequence shown here is derived from an EMBL/GenBank/DDBJ whole genome shotgun (WGS) entry which is preliminary data.</text>
</comment>
<keyword evidence="4" id="KW-1185">Reference proteome</keyword>
<evidence type="ECO:0000313" key="3">
    <source>
        <dbReference type="EMBL" id="TGE21277.1"/>
    </source>
</evidence>